<dbReference type="SMART" id="SM00155">
    <property type="entry name" value="PLDc"/>
    <property type="match status" value="2"/>
</dbReference>
<accession>K9VWL1</accession>
<dbReference type="KEGG" id="cep:Cri9333_1603"/>
<dbReference type="RefSeq" id="WP_015202614.1">
    <property type="nucleotide sequence ID" value="NC_019753.1"/>
</dbReference>
<dbReference type="HOGENOM" id="CLU_476276_0_0_3"/>
<organism evidence="2 3">
    <name type="scientific">Crinalium epipsammum PCC 9333</name>
    <dbReference type="NCBI Taxonomy" id="1173022"/>
    <lineage>
        <taxon>Bacteria</taxon>
        <taxon>Bacillati</taxon>
        <taxon>Cyanobacteriota</taxon>
        <taxon>Cyanophyceae</taxon>
        <taxon>Gomontiellales</taxon>
        <taxon>Gomontiellaceae</taxon>
        <taxon>Crinalium</taxon>
    </lineage>
</organism>
<dbReference type="OrthoDB" id="436367at2"/>
<dbReference type="Gene3D" id="3.30.870.10">
    <property type="entry name" value="Endonuclease Chain A"/>
    <property type="match status" value="1"/>
</dbReference>
<evidence type="ECO:0000313" key="2">
    <source>
        <dbReference type="EMBL" id="AFZ12493.1"/>
    </source>
</evidence>
<evidence type="ECO:0000313" key="3">
    <source>
        <dbReference type="Proteomes" id="UP000010472"/>
    </source>
</evidence>
<protein>
    <submittedName>
        <fullName evidence="2">Phospholipase D/Transphosphatidylase</fullName>
    </submittedName>
</protein>
<evidence type="ECO:0000259" key="1">
    <source>
        <dbReference type="PROSITE" id="PS50035"/>
    </source>
</evidence>
<dbReference type="PROSITE" id="PS50035">
    <property type="entry name" value="PLD"/>
    <property type="match status" value="1"/>
</dbReference>
<dbReference type="EMBL" id="CP003620">
    <property type="protein sequence ID" value="AFZ12493.1"/>
    <property type="molecule type" value="Genomic_DNA"/>
</dbReference>
<dbReference type="GO" id="GO:0003824">
    <property type="term" value="F:catalytic activity"/>
    <property type="evidence" value="ECO:0007669"/>
    <property type="project" value="InterPro"/>
</dbReference>
<feature type="domain" description="PLD phosphodiesterase" evidence="1">
    <location>
        <begin position="514"/>
        <end position="541"/>
    </location>
</feature>
<dbReference type="PATRIC" id="fig|1173022.3.peg.1731"/>
<dbReference type="eggNOG" id="COG1502">
    <property type="taxonomic scope" value="Bacteria"/>
</dbReference>
<dbReference type="STRING" id="1173022.Cri9333_1603"/>
<dbReference type="SUPFAM" id="SSF56024">
    <property type="entry name" value="Phospholipase D/nuclease"/>
    <property type="match status" value="2"/>
</dbReference>
<dbReference type="InterPro" id="IPR025202">
    <property type="entry name" value="PLD-like_dom"/>
</dbReference>
<dbReference type="InterPro" id="IPR001736">
    <property type="entry name" value="PLipase_D/transphosphatidylase"/>
</dbReference>
<proteinExistence type="predicted"/>
<gene>
    <name evidence="2" type="ORF">Cri9333_1603</name>
</gene>
<reference evidence="2 3" key="1">
    <citation type="submission" date="2012-06" db="EMBL/GenBank/DDBJ databases">
        <title>Finished chromosome of genome of Crinalium epipsammum PCC 9333.</title>
        <authorList>
            <consortium name="US DOE Joint Genome Institute"/>
            <person name="Gugger M."/>
            <person name="Coursin T."/>
            <person name="Rippka R."/>
            <person name="Tandeau De Marsac N."/>
            <person name="Huntemann M."/>
            <person name="Wei C.-L."/>
            <person name="Han J."/>
            <person name="Detter J.C."/>
            <person name="Han C."/>
            <person name="Tapia R."/>
            <person name="Davenport K."/>
            <person name="Daligault H."/>
            <person name="Erkkila T."/>
            <person name="Gu W."/>
            <person name="Munk A.C.C."/>
            <person name="Teshima H."/>
            <person name="Xu Y."/>
            <person name="Chain P."/>
            <person name="Chen A."/>
            <person name="Krypides N."/>
            <person name="Mavromatis K."/>
            <person name="Markowitz V."/>
            <person name="Szeto E."/>
            <person name="Ivanova N."/>
            <person name="Mikhailova N."/>
            <person name="Ovchinnikova G."/>
            <person name="Pagani I."/>
            <person name="Pati A."/>
            <person name="Goodwin L."/>
            <person name="Peters L."/>
            <person name="Pitluck S."/>
            <person name="Woyke T."/>
            <person name="Kerfeld C."/>
        </authorList>
    </citation>
    <scope>NUCLEOTIDE SEQUENCE [LARGE SCALE GENOMIC DNA]</scope>
    <source>
        <strain evidence="2 3">PCC 9333</strain>
    </source>
</reference>
<keyword evidence="3" id="KW-1185">Reference proteome</keyword>
<name>K9VWL1_9CYAN</name>
<sequence length="572" mass="66415">MKICWQLQGNFCRTDQPDEFLSLSEILQQVQSLGQQHRRYSLHYLRSNFGLNFLPEAVLEELLQKTNNTPNSRALYIAPHYKLLRPIISESTTLSVNQCKWEFTSGDLVLSLAPDDPQIPIWDREIESQPGTYNVVFSPSALPPHLPQHLQDLVLQLEQDLNNPNWEWLKEAVISPDYDRFFSQLHPHLLVWIEVKELPPIWQEAIALLRMDNIETAITLVSEEVRSLVARYQETYSDRRFTLPPNLKPNASLSAGRWLSISSQTSPTHRRFLETLIDEAKEFLCLSSFRIEDEGIVDRICQKARQLQQGVWILTDLRNELLDRIDPDMANRISVREEYQASDRRKDICFKKLIKAGVRIRGGLYHLKTYISEQYAYLGSCNLTPGSLHYNYEAGIVWRNCPQHQQLIERFYEYWHEYSDCEALPTETGMKVRSLSDLPNHNRLVSATGFLSPSQYESDLYAELQQFARQPRGKIRIYTRNFYPTPRIKELLRLLDCQIFVAIPCSDRDLNVRVVSNLHAKITVLGDQVAYLGGINFQFRPEAFSQIDLVYKVTEKKLLQDIDQSLQGVSLL</sequence>
<dbReference type="AlphaFoldDB" id="K9VWL1"/>
<dbReference type="Pfam" id="PF13091">
    <property type="entry name" value="PLDc_2"/>
    <property type="match status" value="1"/>
</dbReference>
<dbReference type="GO" id="GO:0006793">
    <property type="term" value="P:phosphorus metabolic process"/>
    <property type="evidence" value="ECO:0007669"/>
    <property type="project" value="UniProtKB-ARBA"/>
</dbReference>
<dbReference type="Proteomes" id="UP000010472">
    <property type="component" value="Chromosome"/>
</dbReference>
<dbReference type="CDD" id="cd00138">
    <property type="entry name" value="PLDc_SF"/>
    <property type="match status" value="1"/>
</dbReference>